<proteinExistence type="predicted"/>
<dbReference type="STRING" id="9516.ENSCCAP00000016509"/>
<accession>A0A2K5QKT3</accession>
<dbReference type="KEGG" id="cimi:108307244"/>
<protein>
    <submittedName>
        <fullName evidence="1">Testis specific 13</fullName>
    </submittedName>
</protein>
<dbReference type="GeneTree" id="ENSGT00390000009822"/>
<keyword evidence="2" id="KW-1185">Reference proteome</keyword>
<sequence length="275" mass="31857">MSQKRQTKFQNVKPKTSEYSSAKCEKGMVDNGEEIFDAVGRSKFVLKNLRHYTVHPNLAQYYKPLKATALQKFLAQNKKTTSFMLKVTEYDQDKTLLIMTNNPPPCSMTQQDKESASKYFSKELLLEIMESHHQHKPTENPWLPFMPQKKKLRSKLKPIFPLILSDDPTSTREQWFRFSTDNDFKSEGKYSKVYALRTQKKMYPQLTFAPVHERDMRKDASKKLASERLISKVIQEPLTLASLLEEMPTRTAPGESAFRNGRAPQWIIKKATVTG</sequence>
<dbReference type="Proteomes" id="UP000233040">
    <property type="component" value="Unassembled WGS sequence"/>
</dbReference>
<dbReference type="PANTHER" id="PTHR37352">
    <property type="entry name" value="TESTIS-SPECIFIC GENE 13 PROTEIN"/>
    <property type="match status" value="1"/>
</dbReference>
<dbReference type="RefSeq" id="XP_017388029.1">
    <property type="nucleotide sequence ID" value="XM_017532540.2"/>
</dbReference>
<dbReference type="PANTHER" id="PTHR37352:SF1">
    <property type="entry name" value="TESTIS-SPECIFIC GENE 13 PROTEIN"/>
    <property type="match status" value="1"/>
</dbReference>
<dbReference type="OMA" id="WIIKNAT"/>
<dbReference type="Ensembl" id="ENSCCAT00000033960.1">
    <property type="protein sequence ID" value="ENSCCAP00000016509.1"/>
    <property type="gene ID" value="ENSCCAG00000026053.1"/>
</dbReference>
<dbReference type="RefSeq" id="XP_037595920.1">
    <property type="nucleotide sequence ID" value="XM_037739992.1"/>
</dbReference>
<gene>
    <name evidence="1" type="primary">TSGA13</name>
</gene>
<dbReference type="CTD" id="114960"/>
<evidence type="ECO:0000313" key="1">
    <source>
        <dbReference type="Ensembl" id="ENSCCAP00000016509.1"/>
    </source>
</evidence>
<reference evidence="1" key="1">
    <citation type="submission" date="2025-08" db="UniProtKB">
        <authorList>
            <consortium name="Ensembl"/>
        </authorList>
    </citation>
    <scope>IDENTIFICATION</scope>
</reference>
<dbReference type="Pfam" id="PF14994">
    <property type="entry name" value="TSGA13"/>
    <property type="match status" value="1"/>
</dbReference>
<dbReference type="GeneID" id="108307244"/>
<organism evidence="1 2">
    <name type="scientific">Cebus imitator</name>
    <name type="common">Panamanian white-faced capuchin</name>
    <name type="synonym">Cebus capucinus imitator</name>
    <dbReference type="NCBI Taxonomy" id="2715852"/>
    <lineage>
        <taxon>Eukaryota</taxon>
        <taxon>Metazoa</taxon>
        <taxon>Chordata</taxon>
        <taxon>Craniata</taxon>
        <taxon>Vertebrata</taxon>
        <taxon>Euteleostomi</taxon>
        <taxon>Mammalia</taxon>
        <taxon>Eutheria</taxon>
        <taxon>Euarchontoglires</taxon>
        <taxon>Primates</taxon>
        <taxon>Haplorrhini</taxon>
        <taxon>Platyrrhini</taxon>
        <taxon>Cebidae</taxon>
        <taxon>Cebinae</taxon>
        <taxon>Cebus</taxon>
    </lineage>
</organism>
<name>A0A2K5QKT3_CEBIM</name>
<dbReference type="InterPro" id="IPR029241">
    <property type="entry name" value="TSGA13"/>
</dbReference>
<dbReference type="AlphaFoldDB" id="A0A2K5QKT3"/>
<evidence type="ECO:0000313" key="2">
    <source>
        <dbReference type="Proteomes" id="UP000233040"/>
    </source>
</evidence>
<reference evidence="1" key="2">
    <citation type="submission" date="2025-09" db="UniProtKB">
        <authorList>
            <consortium name="Ensembl"/>
        </authorList>
    </citation>
    <scope>IDENTIFICATION</scope>
</reference>